<dbReference type="InterPro" id="IPR000120">
    <property type="entry name" value="Amidase"/>
</dbReference>
<evidence type="ECO:0000259" key="1">
    <source>
        <dbReference type="Pfam" id="PF01425"/>
    </source>
</evidence>
<dbReference type="GO" id="GO:0003824">
    <property type="term" value="F:catalytic activity"/>
    <property type="evidence" value="ECO:0007669"/>
    <property type="project" value="InterPro"/>
</dbReference>
<feature type="domain" description="Amidase" evidence="1">
    <location>
        <begin position="11"/>
        <end position="438"/>
    </location>
</feature>
<evidence type="ECO:0000313" key="2">
    <source>
        <dbReference type="EMBL" id="SUZ68526.1"/>
    </source>
</evidence>
<dbReference type="AlphaFoldDB" id="A0A381PNC4"/>
<dbReference type="PANTHER" id="PTHR11895">
    <property type="entry name" value="TRANSAMIDASE"/>
    <property type="match status" value="1"/>
</dbReference>
<name>A0A381PNC4_9ZZZZ</name>
<gene>
    <name evidence="2" type="ORF">METZ01_LOCUS21380</name>
</gene>
<accession>A0A381PNC4</accession>
<dbReference type="InterPro" id="IPR023631">
    <property type="entry name" value="Amidase_dom"/>
</dbReference>
<dbReference type="Pfam" id="PF01425">
    <property type="entry name" value="Amidase"/>
    <property type="match status" value="1"/>
</dbReference>
<protein>
    <recommendedName>
        <fullName evidence="1">Amidase domain-containing protein</fullName>
    </recommendedName>
</protein>
<dbReference type="InterPro" id="IPR036928">
    <property type="entry name" value="AS_sf"/>
</dbReference>
<dbReference type="Gene3D" id="3.90.1300.10">
    <property type="entry name" value="Amidase signature (AS) domain"/>
    <property type="match status" value="1"/>
</dbReference>
<organism evidence="2">
    <name type="scientific">marine metagenome</name>
    <dbReference type="NCBI Taxonomy" id="408172"/>
    <lineage>
        <taxon>unclassified sequences</taxon>
        <taxon>metagenomes</taxon>
        <taxon>ecological metagenomes</taxon>
    </lineage>
</organism>
<dbReference type="PROSITE" id="PS00571">
    <property type="entry name" value="AMIDASES"/>
    <property type="match status" value="1"/>
</dbReference>
<reference evidence="2" key="1">
    <citation type="submission" date="2018-05" db="EMBL/GenBank/DDBJ databases">
        <authorList>
            <person name="Lanie J.A."/>
            <person name="Ng W.-L."/>
            <person name="Kazmierczak K.M."/>
            <person name="Andrzejewski T.M."/>
            <person name="Davidsen T.M."/>
            <person name="Wayne K.J."/>
            <person name="Tettelin H."/>
            <person name="Glass J.I."/>
            <person name="Rusch D."/>
            <person name="Podicherti R."/>
            <person name="Tsui H.-C.T."/>
            <person name="Winkler M.E."/>
        </authorList>
    </citation>
    <scope>NUCLEOTIDE SEQUENCE</scope>
</reference>
<proteinExistence type="predicted"/>
<dbReference type="EMBL" id="UINC01001039">
    <property type="protein sequence ID" value="SUZ68526.1"/>
    <property type="molecule type" value="Genomic_DNA"/>
</dbReference>
<dbReference type="SUPFAM" id="SSF75304">
    <property type="entry name" value="Amidase signature (AS) enzymes"/>
    <property type="match status" value="1"/>
</dbReference>
<dbReference type="PANTHER" id="PTHR11895:SF76">
    <property type="entry name" value="INDOLEACETAMIDE HYDROLASE"/>
    <property type="match status" value="1"/>
</dbReference>
<sequence>MIALRELSPVELTESCFRRIDELNPTLNAMVTLARDRALQEAQAAATAVVRGRSLGALHGLPIAIKDLQATEGIVTTYGTSFYRNHIPKQDSRIVARIRSAGGIVIGKTNIPEMSIGANTINRLFGATGNPYDPTLTCGGSSGGSAVAVATGMAALATGSDHGGSLRIPACFCGIVGYRSSPGTVPHEDRTIAHTNYSVQGPMARNVADAGLLLSVIAERDRDSRKDPMAFPLDSGAFVDPSATNVDTLRIGVTADFGGLLVSEHVRREFLRRVEALEKAGAEIIPLSVDLSDAVGVDWQLRADVFATQYHREIEDFDDSFNPNVFRTYETALSTTVLDIAKARRRQVELFRSLDDVFDDVDLLLSPGVSVPPFPWTALHPTEIDGKAIDNYMTWLGLTACLTVVGHPVAALPAGLDCDGMPFGVQCVGPIYEDAVLLQMANGIEACFDTSKDFRPPRPDFELIKAAEPRCQELGRAAAIAAAK</sequence>
<dbReference type="InterPro" id="IPR020556">
    <property type="entry name" value="Amidase_CS"/>
</dbReference>